<evidence type="ECO:0000259" key="1">
    <source>
        <dbReference type="Pfam" id="PF01738"/>
    </source>
</evidence>
<dbReference type="SMR" id="A0A445K1L0"/>
<protein>
    <submittedName>
        <fullName evidence="2">Endo-1,3(4)-beta-D-glucanase</fullName>
    </submittedName>
</protein>
<dbReference type="Proteomes" id="UP000289340">
    <property type="component" value="Chromosome 7"/>
</dbReference>
<organism evidence="2 3">
    <name type="scientific">Glycine soja</name>
    <name type="common">Wild soybean</name>
    <dbReference type="NCBI Taxonomy" id="3848"/>
    <lineage>
        <taxon>Eukaryota</taxon>
        <taxon>Viridiplantae</taxon>
        <taxon>Streptophyta</taxon>
        <taxon>Embryophyta</taxon>
        <taxon>Tracheophyta</taxon>
        <taxon>Spermatophyta</taxon>
        <taxon>Magnoliopsida</taxon>
        <taxon>eudicotyledons</taxon>
        <taxon>Gunneridae</taxon>
        <taxon>Pentapetalae</taxon>
        <taxon>rosids</taxon>
        <taxon>fabids</taxon>
        <taxon>Fabales</taxon>
        <taxon>Fabaceae</taxon>
        <taxon>Papilionoideae</taxon>
        <taxon>50 kb inversion clade</taxon>
        <taxon>NPAAA clade</taxon>
        <taxon>indigoferoid/millettioid clade</taxon>
        <taxon>Phaseoleae</taxon>
        <taxon>Glycine</taxon>
        <taxon>Glycine subgen. Soja</taxon>
    </lineage>
</organism>
<dbReference type="AlphaFoldDB" id="A0A445K1L0"/>
<dbReference type="EMBL" id="QZWG01000007">
    <property type="protein sequence ID" value="RZC04647.1"/>
    <property type="molecule type" value="Genomic_DNA"/>
</dbReference>
<dbReference type="PANTHER" id="PTHR17630">
    <property type="entry name" value="DIENELACTONE HYDROLASE"/>
    <property type="match status" value="1"/>
</dbReference>
<dbReference type="Gramene" id="XM_028385986.1">
    <property type="protein sequence ID" value="XP_028241787.1"/>
    <property type="gene ID" value="LOC114420121"/>
</dbReference>
<sequence length="241" mass="26356">MLGKECYTNPPSILNSSSAVGHVINIGGVNSYVTGSPLSILAIILVSDIFGFKPPLLRNIADKVAATGYYVVVPDFFNGEPYDPENVKRPKDVWLKDHNPEKGIEVAKPVIEALKSKGVSAIGAAGFCWGAKTVTNLGKSKHIQVSVLLHPSYIIVDDIRGVEIPIAILGAENDRVAFPPKLAEQFRQALKAKPQIDSYVKIFPNVSHGWTVRYDPKDPKAVEAADKAHQIMIGWFHKHLK</sequence>
<dbReference type="SUPFAM" id="SSF53474">
    <property type="entry name" value="alpha/beta-Hydrolases"/>
    <property type="match status" value="1"/>
</dbReference>
<comment type="caution">
    <text evidence="2">The sequence shown here is derived from an EMBL/GenBank/DDBJ whole genome shotgun (WGS) entry which is preliminary data.</text>
</comment>
<evidence type="ECO:0000313" key="3">
    <source>
        <dbReference type="Proteomes" id="UP000289340"/>
    </source>
</evidence>
<dbReference type="Gene3D" id="3.40.50.1820">
    <property type="entry name" value="alpha/beta hydrolase"/>
    <property type="match status" value="1"/>
</dbReference>
<dbReference type="Pfam" id="PF01738">
    <property type="entry name" value="DLH"/>
    <property type="match status" value="1"/>
</dbReference>
<name>A0A445K1L0_GLYSO</name>
<dbReference type="GO" id="GO:0016787">
    <property type="term" value="F:hydrolase activity"/>
    <property type="evidence" value="ECO:0007669"/>
    <property type="project" value="InterPro"/>
</dbReference>
<reference evidence="2 3" key="1">
    <citation type="submission" date="2018-09" db="EMBL/GenBank/DDBJ databases">
        <title>A high-quality reference genome of wild soybean provides a powerful tool to mine soybean genomes.</title>
        <authorList>
            <person name="Xie M."/>
            <person name="Chung C.Y.L."/>
            <person name="Li M.-W."/>
            <person name="Wong F.-L."/>
            <person name="Chan T.-F."/>
            <person name="Lam H.-M."/>
        </authorList>
    </citation>
    <scope>NUCLEOTIDE SEQUENCE [LARGE SCALE GENOMIC DNA]</scope>
    <source>
        <strain evidence="3">cv. W05</strain>
        <tissue evidence="2">Hypocotyl of etiolated seedlings</tissue>
    </source>
</reference>
<dbReference type="InterPro" id="IPR002925">
    <property type="entry name" value="Dienelactn_hydro"/>
</dbReference>
<keyword evidence="3" id="KW-1185">Reference proteome</keyword>
<dbReference type="PANTHER" id="PTHR17630:SF82">
    <property type="entry name" value="ENDO-1,3-1,4-BETA-D-GLUCANASE-LIKE PROTEIN"/>
    <property type="match status" value="1"/>
</dbReference>
<accession>A0A445K1L0</accession>
<gene>
    <name evidence="2" type="ORF">D0Y65_018983</name>
</gene>
<feature type="domain" description="Dienelactone hydrolase" evidence="1">
    <location>
        <begin position="37"/>
        <end position="239"/>
    </location>
</feature>
<proteinExistence type="predicted"/>
<dbReference type="InterPro" id="IPR029058">
    <property type="entry name" value="AB_hydrolase_fold"/>
</dbReference>
<evidence type="ECO:0000313" key="2">
    <source>
        <dbReference type="EMBL" id="RZC04647.1"/>
    </source>
</evidence>